<dbReference type="InterPro" id="IPR019734">
    <property type="entry name" value="TPR_rpt"/>
</dbReference>
<feature type="transmembrane region" description="Helical" evidence="4">
    <location>
        <begin position="111"/>
        <end position="131"/>
    </location>
</feature>
<sequence>MLRLSPITIYILLAIIVGLFYGNTLRNSFVHDDVWQVEQNPRIRSFGSIGEVFTGCIAQDILGGCEDRGFYWRPTQSFFYLLTYQVSAAPWAFHLANLIFFWVAGVLVYELARLLGVLSAVSLPLLARLAFGGPPVLARSFVDRKIVKSAVVVKKKSSLRTVGNPSTAATPYGQLSVVNWLPLLAAVIFLTHPINSEAVNWVSATPELLLTVFGLATIIFFIKYLKSKKIWHLVTSLILFFIALLTKETAVFLAFVIPVCQLTLADFKFSRKDFSNYLKLFGAFLIPIVIYLTLRTVVLGRVIYKYEGYYSLSLASQILTALALLPRYLVKLVNPLPLSFQEPIEPIRTFSGGVLPGLVVIVMAVGLMVWVYRSRLKLMFFGLFLIFVGILPPLLFVNKLGEFIFSERYLLISTVGFSLIVSQSAALILTKGKSQRQIPSNGTTTLDVAWLGRLTPRIKTNIKIVSAILVFYLVWSWWLVFNRNGDWQDNLASYQAMIRVDPTDKRAHLKLGQIYQTSAETKLAKEEYKKALLLDPNYREAKESLSRVAKSYENKLISFDYPGDWQLFEESVNRIELFDTEKKNKLLVTVENLVFESRASYLEKQKETFGTLENQGPARIPGIEEAYVKIWKDAKGEIIFQFFLFEYNKAVKLEAYPQNPGNMSVLESIIGSFVILR</sequence>
<comment type="caution">
    <text evidence="5">The sequence shown here is derived from an EMBL/GenBank/DDBJ whole genome shotgun (WGS) entry which is preliminary data.</text>
</comment>
<feature type="transmembrane region" description="Helical" evidence="4">
    <location>
        <begin position="277"/>
        <end position="297"/>
    </location>
</feature>
<keyword evidence="1" id="KW-0677">Repeat</keyword>
<accession>A0A1F5H7G1</accession>
<reference evidence="5 6" key="1">
    <citation type="journal article" date="2016" name="Nat. Commun.">
        <title>Thousands of microbial genomes shed light on interconnected biogeochemical processes in an aquifer system.</title>
        <authorList>
            <person name="Anantharaman K."/>
            <person name="Brown C.T."/>
            <person name="Hug L.A."/>
            <person name="Sharon I."/>
            <person name="Castelle C.J."/>
            <person name="Probst A.J."/>
            <person name="Thomas B.C."/>
            <person name="Singh A."/>
            <person name="Wilkins M.J."/>
            <person name="Karaoz U."/>
            <person name="Brodie E.L."/>
            <person name="Williams K.H."/>
            <person name="Hubbard S.S."/>
            <person name="Banfield J.F."/>
        </authorList>
    </citation>
    <scope>NUCLEOTIDE SEQUENCE [LARGE SCALE GENOMIC DNA]</scope>
</reference>
<keyword evidence="2 3" id="KW-0802">TPR repeat</keyword>
<evidence type="ECO:0000256" key="4">
    <source>
        <dbReference type="SAM" id="Phobius"/>
    </source>
</evidence>
<dbReference type="PANTHER" id="PTHR44227">
    <property type="match status" value="1"/>
</dbReference>
<dbReference type="Proteomes" id="UP000177039">
    <property type="component" value="Unassembled WGS sequence"/>
</dbReference>
<keyword evidence="4" id="KW-0812">Transmembrane</keyword>
<evidence type="ECO:0000256" key="2">
    <source>
        <dbReference type="ARBA" id="ARBA00022803"/>
    </source>
</evidence>
<feature type="transmembrane region" description="Helical" evidence="4">
    <location>
        <begin position="462"/>
        <end position="481"/>
    </location>
</feature>
<keyword evidence="4" id="KW-0472">Membrane</keyword>
<evidence type="ECO:0000256" key="1">
    <source>
        <dbReference type="ARBA" id="ARBA00022737"/>
    </source>
</evidence>
<feature type="transmembrane region" description="Helical" evidence="4">
    <location>
        <begin position="237"/>
        <end position="257"/>
    </location>
</feature>
<keyword evidence="4" id="KW-1133">Transmembrane helix</keyword>
<organism evidence="5 6">
    <name type="scientific">Candidatus Curtissbacteria bacterium RIFCSPLOWO2_01_FULL_42_50</name>
    <dbReference type="NCBI Taxonomy" id="1797730"/>
    <lineage>
        <taxon>Bacteria</taxon>
        <taxon>Candidatus Curtissiibacteriota</taxon>
    </lineage>
</organism>
<dbReference type="Gene3D" id="1.25.40.10">
    <property type="entry name" value="Tetratricopeptide repeat domain"/>
    <property type="match status" value="1"/>
</dbReference>
<dbReference type="SUPFAM" id="SSF48452">
    <property type="entry name" value="TPR-like"/>
    <property type="match status" value="1"/>
</dbReference>
<name>A0A1F5H7G1_9BACT</name>
<feature type="transmembrane region" description="Helical" evidence="4">
    <location>
        <begin position="309"/>
        <end position="330"/>
    </location>
</feature>
<feature type="transmembrane region" description="Helical" evidence="4">
    <location>
        <begin position="7"/>
        <end position="25"/>
    </location>
</feature>
<dbReference type="InterPro" id="IPR011990">
    <property type="entry name" value="TPR-like_helical_dom_sf"/>
</dbReference>
<evidence type="ECO:0000313" key="5">
    <source>
        <dbReference type="EMBL" id="OGE00006.1"/>
    </source>
</evidence>
<feature type="transmembrane region" description="Helical" evidence="4">
    <location>
        <begin position="378"/>
        <end position="397"/>
    </location>
</feature>
<evidence type="ECO:0000256" key="3">
    <source>
        <dbReference type="PROSITE-ProRule" id="PRU00339"/>
    </source>
</evidence>
<feature type="transmembrane region" description="Helical" evidence="4">
    <location>
        <begin position="350"/>
        <end position="371"/>
    </location>
</feature>
<feature type="transmembrane region" description="Helical" evidence="4">
    <location>
        <begin position="409"/>
        <end position="429"/>
    </location>
</feature>
<evidence type="ECO:0000313" key="6">
    <source>
        <dbReference type="Proteomes" id="UP000177039"/>
    </source>
</evidence>
<feature type="repeat" description="TPR" evidence="3">
    <location>
        <begin position="505"/>
        <end position="538"/>
    </location>
</feature>
<dbReference type="InterPro" id="IPR052346">
    <property type="entry name" value="O-mannosyl-transferase_TMTC"/>
</dbReference>
<dbReference type="EMBL" id="MFBT01000006">
    <property type="protein sequence ID" value="OGE00006.1"/>
    <property type="molecule type" value="Genomic_DNA"/>
</dbReference>
<gene>
    <name evidence="5" type="ORF">A3B54_05110</name>
</gene>
<dbReference type="PANTHER" id="PTHR44227:SF3">
    <property type="entry name" value="PROTEIN O-MANNOSYL-TRANSFERASE TMTC4"/>
    <property type="match status" value="1"/>
</dbReference>
<proteinExistence type="predicted"/>
<feature type="transmembrane region" description="Helical" evidence="4">
    <location>
        <begin position="208"/>
        <end position="225"/>
    </location>
</feature>
<dbReference type="PROSITE" id="PS50005">
    <property type="entry name" value="TPR"/>
    <property type="match status" value="1"/>
</dbReference>
<dbReference type="AlphaFoldDB" id="A0A1F5H7G1"/>
<protein>
    <submittedName>
        <fullName evidence="5">Uncharacterized protein</fullName>
    </submittedName>
</protein>
<feature type="transmembrane region" description="Helical" evidence="4">
    <location>
        <begin position="78"/>
        <end position="104"/>
    </location>
</feature>